<dbReference type="InterPro" id="IPR032370">
    <property type="entry name" value="FlgT_N"/>
</dbReference>
<feature type="signal peptide" evidence="1">
    <location>
        <begin position="1"/>
        <end position="21"/>
    </location>
</feature>
<dbReference type="EMBL" id="CP014782">
    <property type="protein sequence ID" value="AQS38930.1"/>
    <property type="molecule type" value="Genomic_DNA"/>
</dbReference>
<sequence>MKIIAVIIWIGLIAFTSSAEAAWVVVKGQANIVDGNISKAREDALEQALTYATLKNGANFTSSQKVLNGQLVQDSFSLVNQAQASRVELINELVEGEKLTVTLRVDVMESQGSQCDSQQLKAAILVPQFLIQDRAQLRYGNIGLFEKDLSQRLGDALEAQSLTSFVHIHANERLDVEQELVDIRGYRLPSWLSEITDSQYVLLPEIIDISTDPAESQMLGLWHSDPIRQFRIRLSLYHGISGEQIWSDSYTSSSPWEFERQETVPSNHQRFWASAYGKSIDKVLTNVVEDIDSALSCRPVLGQVVARQHDRVILNLGRRHGIQVGDKFQLILQQNINDRFDKMRAIAGKSRAEIKIDQVTEKTATAILVDKNASYNVQINDLAIKM</sequence>
<organism evidence="5 6">
    <name type="scientific">Shewanella psychrophila</name>
    <dbReference type="NCBI Taxonomy" id="225848"/>
    <lineage>
        <taxon>Bacteria</taxon>
        <taxon>Pseudomonadati</taxon>
        <taxon>Pseudomonadota</taxon>
        <taxon>Gammaproteobacteria</taxon>
        <taxon>Alteromonadales</taxon>
        <taxon>Shewanellaceae</taxon>
        <taxon>Shewanella</taxon>
    </lineage>
</organism>
<dbReference type="InterPro" id="IPR038180">
    <property type="entry name" value="FlgT_N_sf"/>
</dbReference>
<evidence type="ECO:0000259" key="4">
    <source>
        <dbReference type="Pfam" id="PF16548"/>
    </source>
</evidence>
<feature type="domain" description="Flagellar assembly protein T middle" evidence="3">
    <location>
        <begin position="113"/>
        <end position="264"/>
    </location>
</feature>
<dbReference type="Pfam" id="PF16538">
    <property type="entry name" value="FlgT_C"/>
    <property type="match status" value="1"/>
</dbReference>
<accession>A0A1S6HTP8</accession>
<feature type="chain" id="PRO_5010533110" description="Flagellar biosynthesis protein FlgT" evidence="1">
    <location>
        <begin position="22"/>
        <end position="386"/>
    </location>
</feature>
<feature type="domain" description="Flagellar assembly protein T N-terminal" evidence="4">
    <location>
        <begin position="22"/>
        <end position="109"/>
    </location>
</feature>
<evidence type="ECO:0000259" key="2">
    <source>
        <dbReference type="Pfam" id="PF16538"/>
    </source>
</evidence>
<evidence type="ECO:0008006" key="7">
    <source>
        <dbReference type="Google" id="ProtNLM"/>
    </source>
</evidence>
<keyword evidence="1" id="KW-0732">Signal</keyword>
<dbReference type="AlphaFoldDB" id="A0A1S6HTP8"/>
<protein>
    <recommendedName>
        <fullName evidence="7">Flagellar biosynthesis protein FlgT</fullName>
    </recommendedName>
</protein>
<reference evidence="5 6" key="1">
    <citation type="submission" date="2016-03" db="EMBL/GenBank/DDBJ databases">
        <title>Complete genome sequence of Shewanella psychrophila WP2, a deep sea bacterium isolated from west Pacific sediment.</title>
        <authorList>
            <person name="Xu G."/>
            <person name="Jian H."/>
        </authorList>
    </citation>
    <scope>NUCLEOTIDE SEQUENCE [LARGE SCALE GENOMIC DNA]</scope>
    <source>
        <strain evidence="5 6">WP2</strain>
    </source>
</reference>
<dbReference type="KEGG" id="spsw:Sps_03813"/>
<feature type="domain" description="Flagellar assembly protein T C-terminal" evidence="2">
    <location>
        <begin position="310"/>
        <end position="385"/>
    </location>
</feature>
<dbReference type="OrthoDB" id="8778507at2"/>
<keyword evidence="6" id="KW-1185">Reference proteome</keyword>
<dbReference type="Pfam" id="PF16548">
    <property type="entry name" value="FlgT_N"/>
    <property type="match status" value="1"/>
</dbReference>
<dbReference type="InterPro" id="IPR038165">
    <property type="entry name" value="FlgT_C_sf"/>
</dbReference>
<dbReference type="Gene3D" id="2.40.10.410">
    <property type="entry name" value="FlgT, C-terminal domain"/>
    <property type="match status" value="1"/>
</dbReference>
<dbReference type="Gene3D" id="3.30.1660.40">
    <property type="entry name" value="FlgT, N-terminal domain"/>
    <property type="match status" value="1"/>
</dbReference>
<dbReference type="Proteomes" id="UP000189545">
    <property type="component" value="Chromosome"/>
</dbReference>
<dbReference type="InterPro" id="IPR032386">
    <property type="entry name" value="FlgT_M"/>
</dbReference>
<gene>
    <name evidence="5" type="ORF">Sps_03813</name>
</gene>
<dbReference type="InterPro" id="IPR032388">
    <property type="entry name" value="FlgT_C"/>
</dbReference>
<evidence type="ECO:0000256" key="1">
    <source>
        <dbReference type="SAM" id="SignalP"/>
    </source>
</evidence>
<dbReference type="Pfam" id="PF16539">
    <property type="entry name" value="FlgT_M"/>
    <property type="match status" value="1"/>
</dbReference>
<evidence type="ECO:0000313" key="5">
    <source>
        <dbReference type="EMBL" id="AQS38930.1"/>
    </source>
</evidence>
<evidence type="ECO:0000259" key="3">
    <source>
        <dbReference type="Pfam" id="PF16539"/>
    </source>
</evidence>
<evidence type="ECO:0000313" key="6">
    <source>
        <dbReference type="Proteomes" id="UP000189545"/>
    </source>
</evidence>
<proteinExistence type="predicted"/>
<dbReference type="STRING" id="225848.Sps_03813"/>
<dbReference type="Gene3D" id="3.40.50.10610">
    <property type="entry name" value="ABC-type transport auxiliary lipoprotein component"/>
    <property type="match status" value="1"/>
</dbReference>
<name>A0A1S6HTP8_9GAMM</name>
<dbReference type="RefSeq" id="WP_077753903.1">
    <property type="nucleotide sequence ID" value="NZ_CP014782.1"/>
</dbReference>